<reference evidence="2 3" key="1">
    <citation type="journal article" date="2016" name="Antonie Van Leeuwenhoek">
        <title>Nocardia donostiensis sp. nov., isolated from human respiratory specimens.</title>
        <authorList>
            <person name="Ercibengoa M."/>
            <person name="Bell M."/>
            <person name="Marimon J.M."/>
            <person name="Humrighouse B."/>
            <person name="Klenk H.P."/>
            <person name="Potter G."/>
            <person name="Perez-Trallero E."/>
        </authorList>
    </citation>
    <scope>NUCLEOTIDE SEQUENCE [LARGE SCALE GENOMIC DNA]</scope>
    <source>
        <strain evidence="2 3">X1655</strain>
    </source>
</reference>
<dbReference type="AlphaFoldDB" id="A0A1W0B9K9"/>
<dbReference type="NCBIfam" id="TIGR01550">
    <property type="entry name" value="DOC_P1"/>
    <property type="match status" value="1"/>
</dbReference>
<dbReference type="STRING" id="1538463.B0T36_22525"/>
<name>A0A1W0B9K9_9NOCA</name>
<dbReference type="InterPro" id="IPR003812">
    <property type="entry name" value="Fido"/>
</dbReference>
<feature type="domain" description="Fido" evidence="1">
    <location>
        <begin position="9"/>
        <end position="125"/>
    </location>
</feature>
<dbReference type="Proteomes" id="UP000188836">
    <property type="component" value="Unassembled WGS sequence"/>
</dbReference>
<dbReference type="PANTHER" id="PTHR39426:SF1">
    <property type="entry name" value="HOMOLOGY TO DEATH-ON-CURING PROTEIN OF PHAGE P1"/>
    <property type="match status" value="1"/>
</dbReference>
<evidence type="ECO:0000313" key="2">
    <source>
        <dbReference type="EMBL" id="ONM49573.1"/>
    </source>
</evidence>
<dbReference type="InterPro" id="IPR006440">
    <property type="entry name" value="Doc"/>
</dbReference>
<dbReference type="OrthoDB" id="9802752at2"/>
<accession>A0A1W0B9K9</accession>
<organism evidence="2 3">
    <name type="scientific">Nocardia donostiensis</name>
    <dbReference type="NCBI Taxonomy" id="1538463"/>
    <lineage>
        <taxon>Bacteria</taxon>
        <taxon>Bacillati</taxon>
        <taxon>Actinomycetota</taxon>
        <taxon>Actinomycetes</taxon>
        <taxon>Mycobacteriales</taxon>
        <taxon>Nocardiaceae</taxon>
        <taxon>Nocardia</taxon>
    </lineage>
</organism>
<dbReference type="GO" id="GO:0016301">
    <property type="term" value="F:kinase activity"/>
    <property type="evidence" value="ECO:0007669"/>
    <property type="project" value="InterPro"/>
</dbReference>
<dbReference type="InterPro" id="IPR053737">
    <property type="entry name" value="Type_II_TA_Toxin"/>
</dbReference>
<comment type="caution">
    <text evidence="2">The sequence shown here is derived from an EMBL/GenBank/DDBJ whole genome shotgun (WGS) entry which is preliminary data.</text>
</comment>
<dbReference type="EMBL" id="MUMY01000004">
    <property type="protein sequence ID" value="ONM49573.1"/>
    <property type="molecule type" value="Genomic_DNA"/>
</dbReference>
<sequence length="136" mass="14494">MTATPIYYLTMADLRAIASDVVGEYIVRDPGLLASAVARPQTTVFGADAYSTEWDKAGALLHSNAKNHPLIDGNKRLAIAAGMIFLARNGIDIADLDEDLAYDMMIAVASSELDEVADIAEQLRKVLGHGSRGSST</sequence>
<protein>
    <recommendedName>
        <fullName evidence="1">Fido domain-containing protein</fullName>
    </recommendedName>
</protein>
<keyword evidence="3" id="KW-1185">Reference proteome</keyword>
<dbReference type="Pfam" id="PF02661">
    <property type="entry name" value="Fic"/>
    <property type="match status" value="1"/>
</dbReference>
<evidence type="ECO:0000259" key="1">
    <source>
        <dbReference type="PROSITE" id="PS51459"/>
    </source>
</evidence>
<evidence type="ECO:0000313" key="3">
    <source>
        <dbReference type="Proteomes" id="UP000188836"/>
    </source>
</evidence>
<proteinExistence type="predicted"/>
<gene>
    <name evidence="2" type="ORF">B0T46_06925</name>
</gene>
<dbReference type="PROSITE" id="PS51459">
    <property type="entry name" value="FIDO"/>
    <property type="match status" value="1"/>
</dbReference>
<dbReference type="PANTHER" id="PTHR39426">
    <property type="entry name" value="HOMOLOGY TO DEATH-ON-CURING PROTEIN OF PHAGE P1"/>
    <property type="match status" value="1"/>
</dbReference>
<dbReference type="Gene3D" id="1.20.120.1870">
    <property type="entry name" value="Fic/DOC protein, Fido domain"/>
    <property type="match status" value="1"/>
</dbReference>